<keyword evidence="3" id="KW-1185">Reference proteome</keyword>
<dbReference type="GeneID" id="19952483"/>
<dbReference type="Proteomes" id="UP000030762">
    <property type="component" value="Unassembled WGS sequence"/>
</dbReference>
<feature type="transmembrane region" description="Helical" evidence="1">
    <location>
        <begin position="47"/>
        <end position="67"/>
    </location>
</feature>
<dbReference type="VEuPathDB" id="FungiDB:SDRG_11756"/>
<reference evidence="2 3" key="1">
    <citation type="submission" date="2012-04" db="EMBL/GenBank/DDBJ databases">
        <title>The Genome Sequence of Saprolegnia declina VS20.</title>
        <authorList>
            <consortium name="The Broad Institute Genome Sequencing Platform"/>
            <person name="Russ C."/>
            <person name="Nusbaum C."/>
            <person name="Tyler B."/>
            <person name="van West P."/>
            <person name="Dieguez-Uribeondo J."/>
            <person name="de Bruijn I."/>
            <person name="Tripathy S."/>
            <person name="Jiang R."/>
            <person name="Young S.K."/>
            <person name="Zeng Q."/>
            <person name="Gargeya S."/>
            <person name="Fitzgerald M."/>
            <person name="Haas B."/>
            <person name="Abouelleil A."/>
            <person name="Alvarado L."/>
            <person name="Arachchi H.M."/>
            <person name="Berlin A."/>
            <person name="Chapman S.B."/>
            <person name="Goldberg J."/>
            <person name="Griggs A."/>
            <person name="Gujja S."/>
            <person name="Hansen M."/>
            <person name="Howarth C."/>
            <person name="Imamovic A."/>
            <person name="Larimer J."/>
            <person name="McCowen C."/>
            <person name="Montmayeur A."/>
            <person name="Murphy C."/>
            <person name="Neiman D."/>
            <person name="Pearson M."/>
            <person name="Priest M."/>
            <person name="Roberts A."/>
            <person name="Saif S."/>
            <person name="Shea T."/>
            <person name="Sisk P."/>
            <person name="Sykes S."/>
            <person name="Wortman J."/>
            <person name="Nusbaum C."/>
            <person name="Birren B."/>
        </authorList>
    </citation>
    <scope>NUCLEOTIDE SEQUENCE [LARGE SCALE GENOMIC DNA]</scope>
    <source>
        <strain evidence="2 3">VS20</strain>
    </source>
</reference>
<keyword evidence="1" id="KW-0812">Transmembrane</keyword>
<protein>
    <submittedName>
        <fullName evidence="2">Uncharacterized protein</fullName>
    </submittedName>
</protein>
<dbReference type="InParanoid" id="T0PYS5"/>
<dbReference type="EMBL" id="JH767174">
    <property type="protein sequence ID" value="EQC30704.1"/>
    <property type="molecule type" value="Genomic_DNA"/>
</dbReference>
<gene>
    <name evidence="2" type="ORF">SDRG_11756</name>
</gene>
<feature type="transmembrane region" description="Helical" evidence="1">
    <location>
        <begin position="226"/>
        <end position="246"/>
    </location>
</feature>
<keyword evidence="1" id="KW-1133">Transmembrane helix</keyword>
<organism evidence="2 3">
    <name type="scientific">Saprolegnia diclina (strain VS20)</name>
    <dbReference type="NCBI Taxonomy" id="1156394"/>
    <lineage>
        <taxon>Eukaryota</taxon>
        <taxon>Sar</taxon>
        <taxon>Stramenopiles</taxon>
        <taxon>Oomycota</taxon>
        <taxon>Saprolegniomycetes</taxon>
        <taxon>Saprolegniales</taxon>
        <taxon>Saprolegniaceae</taxon>
        <taxon>Saprolegnia</taxon>
    </lineage>
</organism>
<feature type="non-terminal residue" evidence="2">
    <location>
        <position position="325"/>
    </location>
</feature>
<keyword evidence="1" id="KW-0472">Membrane</keyword>
<dbReference type="OrthoDB" id="10565471at2759"/>
<sequence>LNEDNIARFQFAPRPLAHIGILAGEATWVTYVLNDILLVFASQYSRWAAPLSAWLVWLSLVILEVFYPIRATAAIDRDCTRVNVDAGIICHSGVVNLGSFDRVRLILVLNAALVLASYLVTGMYQIRNRPRAMVQRTTTPYLVSAGADVFLAPKGDAWSMDGSTAAMCGFLRTQHRSRRFVFDTKLWSIFYTDEIGPVLDITNERCAPALVPLLSVKARFLRRFKLALGLLYLAGTVVGSTSYLQLSTVNLANDRWWATYNSTGTQTFLSNWFNRQLALHMTTRSTRLDLLEFADLTDYAMFNTLVSYMPTSARLGQYESASDLV</sequence>
<evidence type="ECO:0000313" key="2">
    <source>
        <dbReference type="EMBL" id="EQC30704.1"/>
    </source>
</evidence>
<feature type="transmembrane region" description="Helical" evidence="1">
    <location>
        <begin position="16"/>
        <end position="40"/>
    </location>
</feature>
<evidence type="ECO:0000256" key="1">
    <source>
        <dbReference type="SAM" id="Phobius"/>
    </source>
</evidence>
<feature type="transmembrane region" description="Helical" evidence="1">
    <location>
        <begin position="105"/>
        <end position="126"/>
    </location>
</feature>
<feature type="non-terminal residue" evidence="2">
    <location>
        <position position="1"/>
    </location>
</feature>
<dbReference type="AlphaFoldDB" id="T0PYS5"/>
<dbReference type="RefSeq" id="XP_008616030.1">
    <property type="nucleotide sequence ID" value="XM_008617808.1"/>
</dbReference>
<name>T0PYS5_SAPDV</name>
<evidence type="ECO:0000313" key="3">
    <source>
        <dbReference type="Proteomes" id="UP000030762"/>
    </source>
</evidence>
<proteinExistence type="predicted"/>
<accession>T0PYS5</accession>